<dbReference type="Proteomes" id="UP000183417">
    <property type="component" value="Unassembled WGS sequence"/>
</dbReference>
<dbReference type="RefSeq" id="WP_016452404.1">
    <property type="nucleotide sequence ID" value="NZ_AP025556.1"/>
</dbReference>
<dbReference type="GeneID" id="94693255"/>
<organism evidence="3 4">
    <name type="scientific">Delftia lacustris</name>
    <dbReference type="NCBI Taxonomy" id="558537"/>
    <lineage>
        <taxon>Bacteria</taxon>
        <taxon>Pseudomonadati</taxon>
        <taxon>Pseudomonadota</taxon>
        <taxon>Betaproteobacteria</taxon>
        <taxon>Burkholderiales</taxon>
        <taxon>Comamonadaceae</taxon>
        <taxon>Delftia</taxon>
    </lineage>
</organism>
<gene>
    <name evidence="2" type="ORF">I6G47_08925</name>
    <name evidence="3" type="ORF">SAMN05421547_14412</name>
</gene>
<sequence>MITAEPTMTNLFDQLGLDSSPEGIKQFILSHRLEKDTLLVDAPFWTDAQRALFSQQWHADATWALVVDQLSEALHAEPDLQAAPSPAIAGHEQEARP</sequence>
<dbReference type="AlphaFoldDB" id="A0A1H3UFJ6"/>
<dbReference type="InterPro" id="IPR021250">
    <property type="entry name" value="DUF2789"/>
</dbReference>
<keyword evidence="5" id="KW-1185">Reference proteome</keyword>
<dbReference type="KEGG" id="dla:I6G47_08925"/>
<reference evidence="3 4" key="1">
    <citation type="submission" date="2016-10" db="EMBL/GenBank/DDBJ databases">
        <authorList>
            <person name="de Groot N.N."/>
        </authorList>
    </citation>
    <scope>NUCLEOTIDE SEQUENCE [LARGE SCALE GENOMIC DNA]</scope>
    <source>
        <strain evidence="3 4">LMG 24775</strain>
    </source>
</reference>
<dbReference type="Pfam" id="PF10982">
    <property type="entry name" value="DUF2789"/>
    <property type="match status" value="1"/>
</dbReference>
<evidence type="ECO:0000313" key="4">
    <source>
        <dbReference type="Proteomes" id="UP000183417"/>
    </source>
</evidence>
<evidence type="ECO:0000313" key="5">
    <source>
        <dbReference type="Proteomes" id="UP000595064"/>
    </source>
</evidence>
<dbReference type="EMBL" id="CP065748">
    <property type="protein sequence ID" value="QPS83175.1"/>
    <property type="molecule type" value="Genomic_DNA"/>
</dbReference>
<proteinExistence type="predicted"/>
<dbReference type="EMBL" id="FNPE01000044">
    <property type="protein sequence ID" value="SDZ61203.1"/>
    <property type="molecule type" value="Genomic_DNA"/>
</dbReference>
<reference evidence="2 5" key="2">
    <citation type="submission" date="2020-12" db="EMBL/GenBank/DDBJ databases">
        <title>FDA dAtabase for Regulatory Grade micrObial Sequences (FDA-ARGOS): Supporting development and validation of Infectious Disease Dx tests.</title>
        <authorList>
            <person name="Sproer C."/>
            <person name="Gronow S."/>
            <person name="Severitt S."/>
            <person name="Schroder I."/>
            <person name="Tallon L."/>
            <person name="Sadzewicz L."/>
            <person name="Zhao X."/>
            <person name="Boylan J."/>
            <person name="Ott S."/>
            <person name="Bowen H."/>
            <person name="Vavikolanu K."/>
            <person name="Mehta A."/>
            <person name="Aluvathingal J."/>
            <person name="Nadendla S."/>
            <person name="Lowell S."/>
            <person name="Myers T."/>
            <person name="Yan Y."/>
            <person name="Sichtig H."/>
        </authorList>
    </citation>
    <scope>NUCLEOTIDE SEQUENCE [LARGE SCALE GENOMIC DNA]</scope>
    <source>
        <strain evidence="2 5">FDAARGOS_890</strain>
    </source>
</reference>
<feature type="region of interest" description="Disordered" evidence="1">
    <location>
        <begin position="77"/>
        <end position="97"/>
    </location>
</feature>
<dbReference type="Proteomes" id="UP000595064">
    <property type="component" value="Chromosome"/>
</dbReference>
<dbReference type="Gene3D" id="1.10.10.1130">
    <property type="entry name" value="Uncharacterised protein PF10982, DUF2789"/>
    <property type="match status" value="1"/>
</dbReference>
<evidence type="ECO:0000313" key="3">
    <source>
        <dbReference type="EMBL" id="SDZ61203.1"/>
    </source>
</evidence>
<accession>A0A1H3UFJ6</accession>
<evidence type="ECO:0000313" key="2">
    <source>
        <dbReference type="EMBL" id="QPS83175.1"/>
    </source>
</evidence>
<protein>
    <submittedName>
        <fullName evidence="2">DUF2789 domain-containing protein</fullName>
    </submittedName>
</protein>
<evidence type="ECO:0000256" key="1">
    <source>
        <dbReference type="SAM" id="MobiDB-lite"/>
    </source>
</evidence>
<name>A0A1H3UFJ6_9BURK</name>
<dbReference type="InterPro" id="IPR038086">
    <property type="entry name" value="DUF2789_sf"/>
</dbReference>